<dbReference type="SUPFAM" id="SSF50022">
    <property type="entry name" value="ISP domain"/>
    <property type="match status" value="1"/>
</dbReference>
<keyword evidence="3" id="KW-0479">Metal-binding</keyword>
<dbReference type="Pfam" id="PF00355">
    <property type="entry name" value="Rieske"/>
    <property type="match status" value="1"/>
</dbReference>
<dbReference type="InterPro" id="IPR015879">
    <property type="entry name" value="Ring_hydroxy_dOase_asu_C_dom"/>
</dbReference>
<evidence type="ECO:0000256" key="4">
    <source>
        <dbReference type="ARBA" id="ARBA00023002"/>
    </source>
</evidence>
<dbReference type="GO" id="GO:0051537">
    <property type="term" value="F:2 iron, 2 sulfur cluster binding"/>
    <property type="evidence" value="ECO:0007669"/>
    <property type="project" value="UniProtKB-KW"/>
</dbReference>
<dbReference type="InterPro" id="IPR017941">
    <property type="entry name" value="Rieske_2Fe-2S"/>
</dbReference>
<evidence type="ECO:0000256" key="6">
    <source>
        <dbReference type="ARBA" id="ARBA00023014"/>
    </source>
</evidence>
<protein>
    <recommendedName>
        <fullName evidence="8">Rieske domain-containing protein</fullName>
    </recommendedName>
</protein>
<evidence type="ECO:0000256" key="1">
    <source>
        <dbReference type="ARBA" id="ARBA00001962"/>
    </source>
</evidence>
<reference evidence="9" key="1">
    <citation type="submission" date="2018-05" db="EMBL/GenBank/DDBJ databases">
        <authorList>
            <person name="Lanie J.A."/>
            <person name="Ng W.-L."/>
            <person name="Kazmierczak K.M."/>
            <person name="Andrzejewski T.M."/>
            <person name="Davidsen T.M."/>
            <person name="Wayne K.J."/>
            <person name="Tettelin H."/>
            <person name="Glass J.I."/>
            <person name="Rusch D."/>
            <person name="Podicherti R."/>
            <person name="Tsui H.-C.T."/>
            <person name="Winkler M.E."/>
        </authorList>
    </citation>
    <scope>NUCLEOTIDE SEQUENCE</scope>
</reference>
<evidence type="ECO:0000256" key="7">
    <source>
        <dbReference type="SAM" id="MobiDB-lite"/>
    </source>
</evidence>
<dbReference type="AlphaFoldDB" id="A0A382Q1K7"/>
<keyword evidence="5" id="KW-0408">Iron</keyword>
<evidence type="ECO:0000256" key="5">
    <source>
        <dbReference type="ARBA" id="ARBA00023004"/>
    </source>
</evidence>
<dbReference type="GO" id="GO:0016491">
    <property type="term" value="F:oxidoreductase activity"/>
    <property type="evidence" value="ECO:0007669"/>
    <property type="project" value="UniProtKB-KW"/>
</dbReference>
<dbReference type="InterPro" id="IPR001663">
    <property type="entry name" value="Rng_hydr_dOase-A"/>
</dbReference>
<gene>
    <name evidence="9" type="ORF">METZ01_LOCUS330985</name>
</gene>
<sequence length="312" mass="35737">MTDLKDIKKIQPGPLVEEILKSDSGNVPDALLDESYEFLGNEDIPFDRYTSKNFFEKEMKSMWCKTWQWACRLEHIPNVGDYIVYEIGPYSVFVVRTSVNEIKAYNNSCLHRGTKLKHPDSMGCSDEIKCPYHGWTWNLDGTLKYIPESWDFSHITEEGYKLIEVRADIWGGFVFINFDKDAGSLEKYLGVLSKHFKNWPLDERYIALHIQKELPCNWKAALEAFIENYHTQTTHPQIIWSGGVGDSNTKYDVFDDHVSRFHAPLGVASPNIKEKLTEQEILDSMLVGDRSNVDGGVKVPEGSTARKVMAET</sequence>
<dbReference type="Gene3D" id="2.102.10.10">
    <property type="entry name" value="Rieske [2Fe-2S] iron-sulphur domain"/>
    <property type="match status" value="1"/>
</dbReference>
<feature type="non-terminal residue" evidence="9">
    <location>
        <position position="312"/>
    </location>
</feature>
<evidence type="ECO:0000259" key="8">
    <source>
        <dbReference type="PROSITE" id="PS51296"/>
    </source>
</evidence>
<dbReference type="CDD" id="cd03469">
    <property type="entry name" value="Rieske_RO_Alpha_N"/>
    <property type="match status" value="1"/>
</dbReference>
<dbReference type="EMBL" id="UINC01110552">
    <property type="protein sequence ID" value="SVC78131.1"/>
    <property type="molecule type" value="Genomic_DNA"/>
</dbReference>
<feature type="region of interest" description="Disordered" evidence="7">
    <location>
        <begin position="293"/>
        <end position="312"/>
    </location>
</feature>
<evidence type="ECO:0000313" key="9">
    <source>
        <dbReference type="EMBL" id="SVC78131.1"/>
    </source>
</evidence>
<dbReference type="Gene3D" id="3.90.380.10">
    <property type="entry name" value="Naphthalene 1,2-dioxygenase Alpha Subunit, Chain A, domain 1"/>
    <property type="match status" value="1"/>
</dbReference>
<dbReference type="PANTHER" id="PTHR43756:SF5">
    <property type="entry name" value="CHOLINE MONOOXYGENASE, CHLOROPLASTIC"/>
    <property type="match status" value="1"/>
</dbReference>
<name>A0A382Q1K7_9ZZZZ</name>
<dbReference type="PRINTS" id="PR00090">
    <property type="entry name" value="RNGDIOXGNASE"/>
</dbReference>
<dbReference type="InterPro" id="IPR036922">
    <property type="entry name" value="Rieske_2Fe-2S_sf"/>
</dbReference>
<comment type="cofactor">
    <cofactor evidence="1">
        <name>Fe cation</name>
        <dbReference type="ChEBI" id="CHEBI:24875"/>
    </cofactor>
</comment>
<accession>A0A382Q1K7</accession>
<evidence type="ECO:0000256" key="2">
    <source>
        <dbReference type="ARBA" id="ARBA00022714"/>
    </source>
</evidence>
<dbReference type="SUPFAM" id="SSF55961">
    <property type="entry name" value="Bet v1-like"/>
    <property type="match status" value="1"/>
</dbReference>
<feature type="domain" description="Rieske" evidence="8">
    <location>
        <begin position="67"/>
        <end position="176"/>
    </location>
</feature>
<keyword evidence="6" id="KW-0411">Iron-sulfur</keyword>
<proteinExistence type="predicted"/>
<dbReference type="GO" id="GO:0005506">
    <property type="term" value="F:iron ion binding"/>
    <property type="evidence" value="ECO:0007669"/>
    <property type="project" value="InterPro"/>
</dbReference>
<dbReference type="Pfam" id="PF00848">
    <property type="entry name" value="Ring_hydroxyl_A"/>
    <property type="match status" value="1"/>
</dbReference>
<dbReference type="PANTHER" id="PTHR43756">
    <property type="entry name" value="CHOLINE MONOOXYGENASE, CHLOROPLASTIC"/>
    <property type="match status" value="1"/>
</dbReference>
<organism evidence="9">
    <name type="scientific">marine metagenome</name>
    <dbReference type="NCBI Taxonomy" id="408172"/>
    <lineage>
        <taxon>unclassified sequences</taxon>
        <taxon>metagenomes</taxon>
        <taxon>ecological metagenomes</taxon>
    </lineage>
</organism>
<keyword evidence="2" id="KW-0001">2Fe-2S</keyword>
<keyword evidence="4" id="KW-0560">Oxidoreductase</keyword>
<evidence type="ECO:0000256" key="3">
    <source>
        <dbReference type="ARBA" id="ARBA00022723"/>
    </source>
</evidence>
<dbReference type="PROSITE" id="PS51296">
    <property type="entry name" value="RIESKE"/>
    <property type="match status" value="1"/>
</dbReference>